<reference evidence="2" key="3">
    <citation type="submission" date="2021-06" db="EMBL/GenBank/DDBJ databases">
        <title>Genomic Description and Analysis of Intracellular Bacteria, Candidatus Berkiella cookevillensis and Candidatus Berkiella aquae.</title>
        <authorList>
            <person name="Kidane D.T."/>
            <person name="Mehari Y.T."/>
            <person name="Rice F.C."/>
            <person name="Arivett B.A."/>
            <person name="Farone A.L."/>
            <person name="Berk S.G."/>
            <person name="Farone M.B."/>
        </authorList>
    </citation>
    <scope>NUCLEOTIDE SEQUENCE</scope>
    <source>
        <strain evidence="2">CC99</strain>
    </source>
</reference>
<dbReference type="Pfam" id="PF08843">
    <property type="entry name" value="AbiEii"/>
    <property type="match status" value="1"/>
</dbReference>
<sequence>MKFLHEIDEAQELFEIVADEIGIDEPYLVEKDYWIMHALWGLQQQGYEFELKGGTSLSKAFKIINRFSEDIDIHIYPDPKYKLTSRTKFADKKYATDRQLFFDDLANEINISSMESKRDKKFDDEFFRNAGISLQYKSFFDTPNGIKPNILLEVGFDAIAPNSPIDISSWAFDKAKDVMPDLIDNRAKAIKCYLPEYTFVEKLQAISTKVRQQIESGEFEMNFLRHFYDVHQLFQQDRVKKFIGTDDYVKHKELRFRSKDIKNLKENIAFNFDSNPEIFNLYNKRFSQNSALYYSGSPSFEDIYASLIKIREIG</sequence>
<dbReference type="Proteomes" id="UP000051494">
    <property type="component" value="Unassembled WGS sequence"/>
</dbReference>
<reference evidence="2" key="2">
    <citation type="journal article" date="2016" name="Genome Announc.">
        <title>Draft Genome Sequences of Two Novel Amoeba-Resistant Intranuclear Bacteria, 'Candidatus Berkiella cookevillensis' and 'Candidatus Berkiella aquae'.</title>
        <authorList>
            <person name="Mehari Y.T."/>
            <person name="Arivett B.A."/>
            <person name="Farone A.L."/>
            <person name="Gunderson J.H."/>
            <person name="Farone M.B."/>
        </authorList>
    </citation>
    <scope>NUCLEOTIDE SEQUENCE</scope>
    <source>
        <strain evidence="2">CC99</strain>
    </source>
</reference>
<dbReference type="AlphaFoldDB" id="A0A0Q9YCB9"/>
<evidence type="ECO:0000313" key="1">
    <source>
        <dbReference type="EMBL" id="KRG18271.1"/>
    </source>
</evidence>
<dbReference type="Gene3D" id="3.10.450.620">
    <property type="entry name" value="JHP933, nucleotidyltransferase-like core domain"/>
    <property type="match status" value="1"/>
</dbReference>
<keyword evidence="2" id="KW-0808">Transferase</keyword>
<gene>
    <name evidence="2" type="ORF">CC99x_007250</name>
    <name evidence="1" type="ORF">CC99x_01713</name>
</gene>
<evidence type="ECO:0000313" key="3">
    <source>
        <dbReference type="Proteomes" id="UP000051494"/>
    </source>
</evidence>
<reference evidence="1" key="1">
    <citation type="submission" date="2015-09" db="EMBL/GenBank/DDBJ databases">
        <title>Draft Genome Sequences of Two Novel Amoeba-resistant Intranuclear Bacteria, Candidatus Berkiella cookevillensis and Candidatus Berkiella aquae.</title>
        <authorList>
            <person name="Mehari Y.T."/>
            <person name="Arivett B.A."/>
            <person name="Farone A.L."/>
            <person name="Gunderson J.H."/>
            <person name="Farone M.B."/>
        </authorList>
    </citation>
    <scope>NUCLEOTIDE SEQUENCE [LARGE SCALE GENOMIC DNA]</scope>
    <source>
        <strain evidence="1">CC99</strain>
    </source>
</reference>
<dbReference type="RefSeq" id="WP_057624796.1">
    <property type="nucleotide sequence ID" value="NZ_LKHV02000001.1"/>
</dbReference>
<organism evidence="1">
    <name type="scientific">Candidatus Berkiella cookevillensis</name>
    <dbReference type="NCBI Taxonomy" id="437022"/>
    <lineage>
        <taxon>Bacteria</taxon>
        <taxon>Pseudomonadati</taxon>
        <taxon>Pseudomonadota</taxon>
        <taxon>Gammaproteobacteria</taxon>
        <taxon>Candidatus Berkiellales</taxon>
        <taxon>Candidatus Berkiellaceae</taxon>
        <taxon>Candidatus Berkiella</taxon>
    </lineage>
</organism>
<protein>
    <submittedName>
        <fullName evidence="2">Nucleotidyl transferase AbiEii/AbiGii toxin family protein</fullName>
    </submittedName>
</protein>
<proteinExistence type="predicted"/>
<evidence type="ECO:0000313" key="2">
    <source>
        <dbReference type="EMBL" id="MCS5708703.1"/>
    </source>
</evidence>
<dbReference type="OrthoDB" id="9780929at2"/>
<keyword evidence="3" id="KW-1185">Reference proteome</keyword>
<dbReference type="InterPro" id="IPR014942">
    <property type="entry name" value="AbiEii"/>
</dbReference>
<dbReference type="EMBL" id="LKHV02000001">
    <property type="protein sequence ID" value="MCS5708703.1"/>
    <property type="molecule type" value="Genomic_DNA"/>
</dbReference>
<dbReference type="EMBL" id="LKHV01000008">
    <property type="protein sequence ID" value="KRG18271.1"/>
    <property type="molecule type" value="Genomic_DNA"/>
</dbReference>
<name>A0A0Q9YCB9_9GAMM</name>
<accession>A0A0Q9YCB9</accession>
<dbReference type="GO" id="GO:0016740">
    <property type="term" value="F:transferase activity"/>
    <property type="evidence" value="ECO:0007669"/>
    <property type="project" value="UniProtKB-KW"/>
</dbReference>
<comment type="caution">
    <text evidence="1">The sequence shown here is derived from an EMBL/GenBank/DDBJ whole genome shotgun (WGS) entry which is preliminary data.</text>
</comment>
<dbReference type="STRING" id="437022.CC99x_01713"/>
<dbReference type="PATRIC" id="fig|1590042.3.peg.1742"/>